<reference evidence="1 2" key="1">
    <citation type="submission" date="2016-10" db="EMBL/GenBank/DDBJ databases">
        <authorList>
            <person name="de Groot N.N."/>
        </authorList>
    </citation>
    <scope>NUCLEOTIDE SEQUENCE [LARGE SCALE GENOMIC DNA]</scope>
    <source>
        <strain evidence="1 2">DSM 15893</strain>
    </source>
</reference>
<evidence type="ECO:0000313" key="1">
    <source>
        <dbReference type="EMBL" id="SFO71712.1"/>
    </source>
</evidence>
<name>A0A1I5JG11_9GAMM</name>
<dbReference type="GeneID" id="35873729"/>
<dbReference type="AlphaFoldDB" id="A0A1I5JG11"/>
<proteinExistence type="predicted"/>
<dbReference type="Proteomes" id="UP000182692">
    <property type="component" value="Unassembled WGS sequence"/>
</dbReference>
<dbReference type="RefSeq" id="WP_017010827.1">
    <property type="nucleotide sequence ID" value="NZ_FOWR01000001.1"/>
</dbReference>
<evidence type="ECO:0000313" key="2">
    <source>
        <dbReference type="Proteomes" id="UP000182692"/>
    </source>
</evidence>
<organism evidence="1 2">
    <name type="scientific">Enterovibrio norvegicus DSM 15893</name>
    <dbReference type="NCBI Taxonomy" id="1121869"/>
    <lineage>
        <taxon>Bacteria</taxon>
        <taxon>Pseudomonadati</taxon>
        <taxon>Pseudomonadota</taxon>
        <taxon>Gammaproteobacteria</taxon>
        <taxon>Vibrionales</taxon>
        <taxon>Vibrionaceae</taxon>
        <taxon>Enterovibrio</taxon>
    </lineage>
</organism>
<sequence>MKLKRYRPNDNADAVLETKVINGVYVMERRRPSERRKQRRKFAGYDRRAAADRRHLRSIDEFV</sequence>
<dbReference type="EMBL" id="FOWR01000001">
    <property type="protein sequence ID" value="SFO71712.1"/>
    <property type="molecule type" value="Genomic_DNA"/>
</dbReference>
<gene>
    <name evidence="1" type="ORF">SAMN03084138_00172</name>
</gene>
<protein>
    <submittedName>
        <fullName evidence="1">Uncharacterized protein</fullName>
    </submittedName>
</protein>
<accession>A0A1I5JG11</accession>